<organism evidence="1">
    <name type="scientific">Rhizophora mucronata</name>
    <name type="common">Asiatic mangrove</name>
    <dbReference type="NCBI Taxonomy" id="61149"/>
    <lineage>
        <taxon>Eukaryota</taxon>
        <taxon>Viridiplantae</taxon>
        <taxon>Streptophyta</taxon>
        <taxon>Embryophyta</taxon>
        <taxon>Tracheophyta</taxon>
        <taxon>Spermatophyta</taxon>
        <taxon>Magnoliopsida</taxon>
        <taxon>eudicotyledons</taxon>
        <taxon>Gunneridae</taxon>
        <taxon>Pentapetalae</taxon>
        <taxon>rosids</taxon>
        <taxon>fabids</taxon>
        <taxon>Malpighiales</taxon>
        <taxon>Rhizophoraceae</taxon>
        <taxon>Rhizophora</taxon>
    </lineage>
</organism>
<evidence type="ECO:0000313" key="1">
    <source>
        <dbReference type="EMBL" id="MBX42300.1"/>
    </source>
</evidence>
<protein>
    <submittedName>
        <fullName evidence="1">Uncharacterized protein</fullName>
    </submittedName>
</protein>
<dbReference type="AlphaFoldDB" id="A0A2P2NIR1"/>
<name>A0A2P2NIR1_RHIMU</name>
<sequence>MVISGSCLKVTMLAKKGVLEKPMIFILLVSILES</sequence>
<dbReference type="EMBL" id="GGEC01061816">
    <property type="protein sequence ID" value="MBX42300.1"/>
    <property type="molecule type" value="Transcribed_RNA"/>
</dbReference>
<proteinExistence type="predicted"/>
<accession>A0A2P2NIR1</accession>
<reference evidence="1" key="1">
    <citation type="submission" date="2018-02" db="EMBL/GenBank/DDBJ databases">
        <title>Rhizophora mucronata_Transcriptome.</title>
        <authorList>
            <person name="Meera S.P."/>
            <person name="Sreeshan A."/>
            <person name="Augustine A."/>
        </authorList>
    </citation>
    <scope>NUCLEOTIDE SEQUENCE</scope>
    <source>
        <tissue evidence="1">Leaf</tissue>
    </source>
</reference>